<evidence type="ECO:0000256" key="1">
    <source>
        <dbReference type="SAM" id="SignalP"/>
    </source>
</evidence>
<organism evidence="3 4">
    <name type="scientific">Luteolibacter soli</name>
    <dbReference type="NCBI Taxonomy" id="3135280"/>
    <lineage>
        <taxon>Bacteria</taxon>
        <taxon>Pseudomonadati</taxon>
        <taxon>Verrucomicrobiota</taxon>
        <taxon>Verrucomicrobiia</taxon>
        <taxon>Verrucomicrobiales</taxon>
        <taxon>Verrucomicrobiaceae</taxon>
        <taxon>Luteolibacter</taxon>
    </lineage>
</organism>
<accession>A0ABU9AS89</accession>
<feature type="signal peptide" evidence="1">
    <location>
        <begin position="1"/>
        <end position="19"/>
    </location>
</feature>
<evidence type="ECO:0000313" key="4">
    <source>
        <dbReference type="Proteomes" id="UP001371305"/>
    </source>
</evidence>
<dbReference type="Pfam" id="PF13372">
    <property type="entry name" value="Alginate_exp"/>
    <property type="match status" value="1"/>
</dbReference>
<sequence>MQRAILPCVLLPCLGSAFAAPEKTEPTLLNAQLIEWSPAFTPWDIGGEFRARYEMKDDAGVVANTDFVDGIAKGRDANYLREKLHLGYKDDWFSFFIEGRDASGHEDVKADDVFDIHQAYVVLGNAKEFPLTAKIGRQELVYGDERFLGKGDWNNTGRSFDAIKLRLENSFGWLDAFTGRVVIPDDGNFNVSNDYDYLSGLYGGTKKLIPCQETQFYFLARNYGVKGPNSNSAGNPGSPSTQRDIYTIGTLWKSDPEAWGAWDYTFETAYQFGSVYNRAQNRRLDQSSYAVFLQGGYTWKDVWGKPRLGFGYDYGSGDSNSKDGKVETLENLFGTQHRPYGLMDLMSARNMHIPKLTFSVKPVNGLSLNADLMAFVLADTSDLFYPESGPGRTGNGYGINPNAGSYAGTELDLYANYKVNSWANLQLGYGHYFVGDYVKDSVAATTDADWLYTQVMLTF</sequence>
<keyword evidence="1" id="KW-0732">Signal</keyword>
<protein>
    <submittedName>
        <fullName evidence="3">Alginate export family protein</fullName>
    </submittedName>
</protein>
<dbReference type="InterPro" id="IPR025388">
    <property type="entry name" value="Alginate_export_dom"/>
</dbReference>
<dbReference type="Proteomes" id="UP001371305">
    <property type="component" value="Unassembled WGS sequence"/>
</dbReference>
<name>A0ABU9AS89_9BACT</name>
<dbReference type="InterPro" id="IPR053728">
    <property type="entry name" value="Alginate_Permeability_Chnl"/>
</dbReference>
<gene>
    <name evidence="3" type="ORF">WKV53_05950</name>
</gene>
<comment type="caution">
    <text evidence="3">The sequence shown here is derived from an EMBL/GenBank/DDBJ whole genome shotgun (WGS) entry which is preliminary data.</text>
</comment>
<feature type="chain" id="PRO_5045215882" evidence="1">
    <location>
        <begin position="20"/>
        <end position="459"/>
    </location>
</feature>
<feature type="domain" description="Alginate export" evidence="2">
    <location>
        <begin position="44"/>
        <end position="447"/>
    </location>
</feature>
<dbReference type="Gene3D" id="2.40.160.100">
    <property type="match status" value="1"/>
</dbReference>
<proteinExistence type="predicted"/>
<evidence type="ECO:0000259" key="2">
    <source>
        <dbReference type="Pfam" id="PF13372"/>
    </source>
</evidence>
<evidence type="ECO:0000313" key="3">
    <source>
        <dbReference type="EMBL" id="MEK7950026.1"/>
    </source>
</evidence>
<reference evidence="3 4" key="1">
    <citation type="submission" date="2024-04" db="EMBL/GenBank/DDBJ databases">
        <title>Luteolibacter sp. isolated from soil.</title>
        <authorList>
            <person name="An J."/>
        </authorList>
    </citation>
    <scope>NUCLEOTIDE SEQUENCE [LARGE SCALE GENOMIC DNA]</scope>
    <source>
        <strain evidence="3 4">Y139</strain>
    </source>
</reference>
<dbReference type="RefSeq" id="WP_341403440.1">
    <property type="nucleotide sequence ID" value="NZ_JBBUKT010000002.1"/>
</dbReference>
<keyword evidence="4" id="KW-1185">Reference proteome</keyword>
<dbReference type="EMBL" id="JBBUKT010000002">
    <property type="protein sequence ID" value="MEK7950026.1"/>
    <property type="molecule type" value="Genomic_DNA"/>
</dbReference>